<protein>
    <submittedName>
        <fullName evidence="1">Uncharacterized protein</fullName>
    </submittedName>
</protein>
<reference evidence="1" key="2">
    <citation type="submission" date="2020-09" db="EMBL/GenBank/DDBJ databases">
        <authorList>
            <person name="Sun Q."/>
            <person name="Zhou Y."/>
        </authorList>
    </citation>
    <scope>NUCLEOTIDE SEQUENCE</scope>
    <source>
        <strain evidence="1">CGMCC 1.12997</strain>
    </source>
</reference>
<gene>
    <name evidence="1" type="ORF">GCM10011585_33060</name>
</gene>
<evidence type="ECO:0000313" key="2">
    <source>
        <dbReference type="Proteomes" id="UP000647241"/>
    </source>
</evidence>
<dbReference type="EMBL" id="BMGT01000004">
    <property type="protein sequence ID" value="GGG86495.1"/>
    <property type="molecule type" value="Genomic_DNA"/>
</dbReference>
<keyword evidence="2" id="KW-1185">Reference proteome</keyword>
<dbReference type="AlphaFoldDB" id="A0A917HQX2"/>
<accession>A0A917HQX2</accession>
<organism evidence="1 2">
    <name type="scientific">Edaphobacter dinghuensis</name>
    <dbReference type="NCBI Taxonomy" id="1560005"/>
    <lineage>
        <taxon>Bacteria</taxon>
        <taxon>Pseudomonadati</taxon>
        <taxon>Acidobacteriota</taxon>
        <taxon>Terriglobia</taxon>
        <taxon>Terriglobales</taxon>
        <taxon>Acidobacteriaceae</taxon>
        <taxon>Edaphobacter</taxon>
    </lineage>
</organism>
<evidence type="ECO:0000313" key="1">
    <source>
        <dbReference type="EMBL" id="GGG86495.1"/>
    </source>
</evidence>
<comment type="caution">
    <text evidence="1">The sequence shown here is derived from an EMBL/GenBank/DDBJ whole genome shotgun (WGS) entry which is preliminary data.</text>
</comment>
<dbReference type="Proteomes" id="UP000647241">
    <property type="component" value="Unassembled WGS sequence"/>
</dbReference>
<name>A0A917HQX2_9BACT</name>
<proteinExistence type="predicted"/>
<sequence>MHPEKQFMRFAVKGGVMRRQTRFSRAPVQFKEAVGKTVAFIEQVVIEEDGGWCVEIHFTDRSVLVFNMRAALEIDAQYMKSVKGELKITRQYARPKKRGRA</sequence>
<reference evidence="1" key="1">
    <citation type="journal article" date="2014" name="Int. J. Syst. Evol. Microbiol.">
        <title>Complete genome sequence of Corynebacterium casei LMG S-19264T (=DSM 44701T), isolated from a smear-ripened cheese.</title>
        <authorList>
            <consortium name="US DOE Joint Genome Institute (JGI-PGF)"/>
            <person name="Walter F."/>
            <person name="Albersmeier A."/>
            <person name="Kalinowski J."/>
            <person name="Ruckert C."/>
        </authorList>
    </citation>
    <scope>NUCLEOTIDE SEQUENCE</scope>
    <source>
        <strain evidence="1">CGMCC 1.12997</strain>
    </source>
</reference>